<keyword evidence="3" id="KW-1185">Reference proteome</keyword>
<dbReference type="EnsemblPlants" id="OPUNC07G04770.1">
    <property type="protein sequence ID" value="OPUNC07G04770.1"/>
    <property type="gene ID" value="OPUNC07G04770"/>
</dbReference>
<evidence type="ECO:0000313" key="2">
    <source>
        <dbReference type="EnsemblPlants" id="OPUNC07G04770.1"/>
    </source>
</evidence>
<reference evidence="2" key="1">
    <citation type="submission" date="2015-04" db="UniProtKB">
        <authorList>
            <consortium name="EnsemblPlants"/>
        </authorList>
    </citation>
    <scope>IDENTIFICATION</scope>
</reference>
<dbReference type="InterPro" id="IPR050796">
    <property type="entry name" value="SCF_F-box_component"/>
</dbReference>
<evidence type="ECO:0000259" key="1">
    <source>
        <dbReference type="Pfam" id="PF00646"/>
    </source>
</evidence>
<dbReference type="eggNOG" id="ENOG502QW61">
    <property type="taxonomic scope" value="Eukaryota"/>
</dbReference>
<dbReference type="AlphaFoldDB" id="A0A0E0LHS1"/>
<protein>
    <recommendedName>
        <fullName evidence="1">F-box domain-containing protein</fullName>
    </recommendedName>
</protein>
<dbReference type="Gramene" id="OPUNC07G04770.1">
    <property type="protein sequence ID" value="OPUNC07G04770.1"/>
    <property type="gene ID" value="OPUNC07G04770"/>
</dbReference>
<dbReference type="HOGENOM" id="CLU_1589118_0_0_1"/>
<dbReference type="Gene3D" id="1.20.1280.50">
    <property type="match status" value="1"/>
</dbReference>
<dbReference type="InterPro" id="IPR001810">
    <property type="entry name" value="F-box_dom"/>
</dbReference>
<dbReference type="Proteomes" id="UP000026962">
    <property type="component" value="Chromosome 7"/>
</dbReference>
<dbReference type="PANTHER" id="PTHR31672">
    <property type="entry name" value="BNACNNG10540D PROTEIN"/>
    <property type="match status" value="1"/>
</dbReference>
<evidence type="ECO:0000313" key="3">
    <source>
        <dbReference type="Proteomes" id="UP000026962"/>
    </source>
</evidence>
<name>A0A0E0LHS1_ORYPU</name>
<accession>A0A0E0LHS1</accession>
<feature type="domain" description="F-box" evidence="1">
    <location>
        <begin position="17"/>
        <end position="51"/>
    </location>
</feature>
<dbReference type="STRING" id="4537.A0A0E0LHS1"/>
<reference evidence="2" key="2">
    <citation type="submission" date="2018-05" db="EMBL/GenBank/DDBJ databases">
        <title>OpunRS2 (Oryza punctata Reference Sequence Version 2).</title>
        <authorList>
            <person name="Zhang J."/>
            <person name="Kudrna D."/>
            <person name="Lee S."/>
            <person name="Talag J."/>
            <person name="Welchert J."/>
            <person name="Wing R.A."/>
        </authorList>
    </citation>
    <scope>NUCLEOTIDE SEQUENCE [LARGE SCALE GENOMIC DNA]</scope>
</reference>
<organism evidence="2">
    <name type="scientific">Oryza punctata</name>
    <name type="common">Red rice</name>
    <dbReference type="NCBI Taxonomy" id="4537"/>
    <lineage>
        <taxon>Eukaryota</taxon>
        <taxon>Viridiplantae</taxon>
        <taxon>Streptophyta</taxon>
        <taxon>Embryophyta</taxon>
        <taxon>Tracheophyta</taxon>
        <taxon>Spermatophyta</taxon>
        <taxon>Magnoliopsida</taxon>
        <taxon>Liliopsida</taxon>
        <taxon>Poales</taxon>
        <taxon>Poaceae</taxon>
        <taxon>BOP clade</taxon>
        <taxon>Oryzoideae</taxon>
        <taxon>Oryzeae</taxon>
        <taxon>Oryzinae</taxon>
        <taxon>Oryza</taxon>
    </lineage>
</organism>
<dbReference type="OMA" id="IMPRRSI"/>
<dbReference type="PANTHER" id="PTHR31672:SF13">
    <property type="entry name" value="F-BOX PROTEIN CPR30-LIKE"/>
    <property type="match status" value="1"/>
</dbReference>
<sequence length="168" mass="18900">MAPGSDSGGIGGLIPDDVLLFQILVLLPVKCLVRFQSVCKLWRDTITSTSFARQQLERSKTRSSMVIMPRRSIRDHERLRCPAVSFYRFQPEQSKVAELILEKRYPGGIPMFTMPLHCDGLVMIPCLTGHIFVCNPATGELVELPRGSHSVAQDNRVAFGFDPRDWQV</sequence>
<dbReference type="SUPFAM" id="SSF81383">
    <property type="entry name" value="F-box domain"/>
    <property type="match status" value="1"/>
</dbReference>
<dbReference type="Pfam" id="PF00646">
    <property type="entry name" value="F-box"/>
    <property type="match status" value="1"/>
</dbReference>
<proteinExistence type="predicted"/>
<dbReference type="InterPro" id="IPR036047">
    <property type="entry name" value="F-box-like_dom_sf"/>
</dbReference>